<reference evidence="1 2" key="1">
    <citation type="journal article" date="2020" name="Cell">
        <title>Large-Scale Comparative Analyses of Tick Genomes Elucidate Their Genetic Diversity and Vector Capacities.</title>
        <authorList>
            <consortium name="Tick Genome and Microbiome Consortium (TIGMIC)"/>
            <person name="Jia N."/>
            <person name="Wang J."/>
            <person name="Shi W."/>
            <person name="Du L."/>
            <person name="Sun Y."/>
            <person name="Zhan W."/>
            <person name="Jiang J.F."/>
            <person name="Wang Q."/>
            <person name="Zhang B."/>
            <person name="Ji P."/>
            <person name="Bell-Sakyi L."/>
            <person name="Cui X.M."/>
            <person name="Yuan T.T."/>
            <person name="Jiang B.G."/>
            <person name="Yang W.F."/>
            <person name="Lam T.T."/>
            <person name="Chang Q.C."/>
            <person name="Ding S.J."/>
            <person name="Wang X.J."/>
            <person name="Zhu J.G."/>
            <person name="Ruan X.D."/>
            <person name="Zhao L."/>
            <person name="Wei J.T."/>
            <person name="Ye R.Z."/>
            <person name="Que T.C."/>
            <person name="Du C.H."/>
            <person name="Zhou Y.H."/>
            <person name="Cheng J.X."/>
            <person name="Dai P.F."/>
            <person name="Guo W.B."/>
            <person name="Han X.H."/>
            <person name="Huang E.J."/>
            <person name="Li L.F."/>
            <person name="Wei W."/>
            <person name="Gao Y.C."/>
            <person name="Liu J.Z."/>
            <person name="Shao H.Z."/>
            <person name="Wang X."/>
            <person name="Wang C.C."/>
            <person name="Yang T.C."/>
            <person name="Huo Q.B."/>
            <person name="Li W."/>
            <person name="Chen H.Y."/>
            <person name="Chen S.E."/>
            <person name="Zhou L.G."/>
            <person name="Ni X.B."/>
            <person name="Tian J.H."/>
            <person name="Sheng Y."/>
            <person name="Liu T."/>
            <person name="Pan Y.S."/>
            <person name="Xia L.Y."/>
            <person name="Li J."/>
            <person name="Zhao F."/>
            <person name="Cao W.C."/>
        </authorList>
    </citation>
    <scope>NUCLEOTIDE SEQUENCE [LARGE SCALE GENOMIC DNA]</scope>
    <source>
        <strain evidence="1">Iper-2018</strain>
    </source>
</reference>
<evidence type="ECO:0000313" key="2">
    <source>
        <dbReference type="Proteomes" id="UP000805193"/>
    </source>
</evidence>
<name>A0AC60PLK2_IXOPE</name>
<organism evidence="1 2">
    <name type="scientific">Ixodes persulcatus</name>
    <name type="common">Taiga tick</name>
    <dbReference type="NCBI Taxonomy" id="34615"/>
    <lineage>
        <taxon>Eukaryota</taxon>
        <taxon>Metazoa</taxon>
        <taxon>Ecdysozoa</taxon>
        <taxon>Arthropoda</taxon>
        <taxon>Chelicerata</taxon>
        <taxon>Arachnida</taxon>
        <taxon>Acari</taxon>
        <taxon>Parasitiformes</taxon>
        <taxon>Ixodida</taxon>
        <taxon>Ixodoidea</taxon>
        <taxon>Ixodidae</taxon>
        <taxon>Ixodinae</taxon>
        <taxon>Ixodes</taxon>
    </lineage>
</organism>
<gene>
    <name evidence="1" type="ORF">HPB47_002728</name>
</gene>
<protein>
    <submittedName>
        <fullName evidence="1">Uncharacterized protein</fullName>
    </submittedName>
</protein>
<sequence length="366" mass="40350">MIKSGHLSFYTSSTIAELKALEHFLDTLHDLQNPERAALLTDSRAALQILSNLEDAPPIARIIAFKVESLEEKGWTIAFQWLPSHCGIDGNERADRITVQAHELTNSTLHVPKINEARLLIAQAELPPCSLGARGCHVTTQTKTRSLINAQDLTHTDRRLLSLRSGRPQGDIRTVLVIYHVPDLVVQVFQLRFLSEKEIEVYLQVASSSELPDTEGECAGFRFCLGSGTGLFCLLRFTPEDCFFFGLLLLCFGYGDSDRSRFCLLAEEEEEVFFFLGASEDKAVRRLSLGGGLCLLGLAVGVQEAALHREEAELAARAPSVNMVSLSAVETHRASVIHAPHVGLLRSTLLLARSVLRRTDLSSECS</sequence>
<comment type="caution">
    <text evidence="1">The sequence shown here is derived from an EMBL/GenBank/DDBJ whole genome shotgun (WGS) entry which is preliminary data.</text>
</comment>
<accession>A0AC60PLK2</accession>
<evidence type="ECO:0000313" key="1">
    <source>
        <dbReference type="EMBL" id="KAG0421363.1"/>
    </source>
</evidence>
<proteinExistence type="predicted"/>
<dbReference type="Proteomes" id="UP000805193">
    <property type="component" value="Unassembled WGS sequence"/>
</dbReference>
<dbReference type="EMBL" id="JABSTQ010010376">
    <property type="protein sequence ID" value="KAG0421363.1"/>
    <property type="molecule type" value="Genomic_DNA"/>
</dbReference>
<keyword evidence="2" id="KW-1185">Reference proteome</keyword>